<name>A0A934QUU4_9PSEU</name>
<keyword evidence="2" id="KW-0732">Signal</keyword>
<protein>
    <submittedName>
        <fullName evidence="3">Uncharacterized protein</fullName>
    </submittedName>
</protein>
<evidence type="ECO:0000256" key="1">
    <source>
        <dbReference type="SAM" id="MobiDB-lite"/>
    </source>
</evidence>
<accession>A0A934QUU4</accession>
<dbReference type="EMBL" id="JAENJH010000005">
    <property type="protein sequence ID" value="MBK1786981.1"/>
    <property type="molecule type" value="Genomic_DNA"/>
</dbReference>
<dbReference type="RefSeq" id="WP_200321041.1">
    <property type="nucleotide sequence ID" value="NZ_JAENJH010000005.1"/>
</dbReference>
<proteinExistence type="predicted"/>
<feature type="compositionally biased region" description="Low complexity" evidence="1">
    <location>
        <begin position="36"/>
        <end position="52"/>
    </location>
</feature>
<evidence type="ECO:0000256" key="2">
    <source>
        <dbReference type="SAM" id="SignalP"/>
    </source>
</evidence>
<keyword evidence="4" id="KW-1185">Reference proteome</keyword>
<sequence>MTTATARRRAAAALSGAALAVAALGACGGGGSYGNQPASSPAPTTTPSVTQSEGRCAGLVDSGQALVSTATRFVSGNASADDVRSAANDVSTQVDKLRATAGPEAQANLDQAKTATQRMGDALTAQPPDMAAVRAASTDALRALRDAADVCTSGTMAPTS</sequence>
<evidence type="ECO:0000313" key="3">
    <source>
        <dbReference type="EMBL" id="MBK1786981.1"/>
    </source>
</evidence>
<feature type="chain" id="PRO_5038490162" evidence="2">
    <location>
        <begin position="21"/>
        <end position="160"/>
    </location>
</feature>
<feature type="region of interest" description="Disordered" evidence="1">
    <location>
        <begin position="30"/>
        <end position="54"/>
    </location>
</feature>
<dbReference type="PROSITE" id="PS51257">
    <property type="entry name" value="PROKAR_LIPOPROTEIN"/>
    <property type="match status" value="1"/>
</dbReference>
<dbReference type="Proteomes" id="UP000635245">
    <property type="component" value="Unassembled WGS sequence"/>
</dbReference>
<feature type="signal peptide" evidence="2">
    <location>
        <begin position="1"/>
        <end position="20"/>
    </location>
</feature>
<organism evidence="3 4">
    <name type="scientific">Prauserella cavernicola</name>
    <dbReference type="NCBI Taxonomy" id="2800127"/>
    <lineage>
        <taxon>Bacteria</taxon>
        <taxon>Bacillati</taxon>
        <taxon>Actinomycetota</taxon>
        <taxon>Actinomycetes</taxon>
        <taxon>Pseudonocardiales</taxon>
        <taxon>Pseudonocardiaceae</taxon>
        <taxon>Prauserella</taxon>
    </lineage>
</organism>
<comment type="caution">
    <text evidence="3">The sequence shown here is derived from an EMBL/GenBank/DDBJ whole genome shotgun (WGS) entry which is preliminary data.</text>
</comment>
<evidence type="ECO:0000313" key="4">
    <source>
        <dbReference type="Proteomes" id="UP000635245"/>
    </source>
</evidence>
<gene>
    <name evidence="3" type="ORF">JHE00_21870</name>
</gene>
<dbReference type="AlphaFoldDB" id="A0A934QUU4"/>
<reference evidence="3" key="1">
    <citation type="submission" date="2020-12" db="EMBL/GenBank/DDBJ databases">
        <title>Prauserella sp. ASG 168, a novel actinomycete isolated from cave rock.</title>
        <authorList>
            <person name="Suriyachadkun C."/>
        </authorList>
    </citation>
    <scope>NUCLEOTIDE SEQUENCE</scope>
    <source>
        <strain evidence="3">ASG 168</strain>
    </source>
</reference>